<evidence type="ECO:0000256" key="5">
    <source>
        <dbReference type="ARBA" id="ARBA00023136"/>
    </source>
</evidence>
<evidence type="ECO:0000256" key="7">
    <source>
        <dbReference type="ARBA" id="ARBA00023224"/>
    </source>
</evidence>
<keyword evidence="4" id="KW-0297">G-protein coupled receptor</keyword>
<dbReference type="EMBL" id="OX395138">
    <property type="protein sequence ID" value="CAI5789799.1"/>
    <property type="molecule type" value="Genomic_DNA"/>
</dbReference>
<dbReference type="GO" id="GO:0009897">
    <property type="term" value="C:external side of plasma membrane"/>
    <property type="evidence" value="ECO:0007669"/>
    <property type="project" value="TreeGrafter"/>
</dbReference>
<keyword evidence="11" id="KW-1185">Reference proteome</keyword>
<dbReference type="InterPro" id="IPR017452">
    <property type="entry name" value="GPCR_Rhodpsn_7TM"/>
</dbReference>
<dbReference type="GO" id="GO:0007204">
    <property type="term" value="P:positive regulation of cytosolic calcium ion concentration"/>
    <property type="evidence" value="ECO:0007669"/>
    <property type="project" value="TreeGrafter"/>
</dbReference>
<evidence type="ECO:0000256" key="6">
    <source>
        <dbReference type="ARBA" id="ARBA00023170"/>
    </source>
</evidence>
<keyword evidence="2 8" id="KW-0812">Transmembrane</keyword>
<reference evidence="10" key="1">
    <citation type="submission" date="2022-12" db="EMBL/GenBank/DDBJ databases">
        <authorList>
            <person name="Alioto T."/>
            <person name="Alioto T."/>
            <person name="Gomez Garrido J."/>
        </authorList>
    </citation>
    <scope>NUCLEOTIDE SEQUENCE</scope>
</reference>
<proteinExistence type="predicted"/>
<feature type="domain" description="G-protein coupled receptors family 1 profile" evidence="9">
    <location>
        <begin position="1"/>
        <end position="86"/>
    </location>
</feature>
<protein>
    <submittedName>
        <fullName evidence="10">C-C chemokine receptor type 10</fullName>
    </submittedName>
</protein>
<dbReference type="InterPro" id="IPR050119">
    <property type="entry name" value="CCR1-9-like"/>
</dbReference>
<evidence type="ECO:0000313" key="10">
    <source>
        <dbReference type="EMBL" id="CAI5789799.1"/>
    </source>
</evidence>
<evidence type="ECO:0000256" key="2">
    <source>
        <dbReference type="ARBA" id="ARBA00022692"/>
    </source>
</evidence>
<dbReference type="Pfam" id="PF00001">
    <property type="entry name" value="7tm_1"/>
    <property type="match status" value="1"/>
</dbReference>
<evidence type="ECO:0000256" key="4">
    <source>
        <dbReference type="ARBA" id="ARBA00023040"/>
    </source>
</evidence>
<dbReference type="AlphaFoldDB" id="A0AA35L5D6"/>
<feature type="transmembrane region" description="Helical" evidence="8">
    <location>
        <begin position="33"/>
        <end position="60"/>
    </location>
</feature>
<keyword evidence="7" id="KW-0807">Transducer</keyword>
<dbReference type="GO" id="GO:0019722">
    <property type="term" value="P:calcium-mediated signaling"/>
    <property type="evidence" value="ECO:0007669"/>
    <property type="project" value="TreeGrafter"/>
</dbReference>
<dbReference type="PANTHER" id="PTHR10489">
    <property type="entry name" value="CELL ADHESION MOLECULE"/>
    <property type="match status" value="1"/>
</dbReference>
<comment type="subcellular location">
    <subcellularLocation>
        <location evidence="1">Membrane</location>
    </subcellularLocation>
</comment>
<evidence type="ECO:0000256" key="3">
    <source>
        <dbReference type="ARBA" id="ARBA00022989"/>
    </source>
</evidence>
<dbReference type="InterPro" id="IPR000276">
    <property type="entry name" value="GPCR_Rhodpsn"/>
</dbReference>
<dbReference type="Gene3D" id="1.20.1070.10">
    <property type="entry name" value="Rhodopsin 7-helix transmembrane proteins"/>
    <property type="match status" value="1"/>
</dbReference>
<accession>A0AA35L5D6</accession>
<dbReference type="GO" id="GO:0060326">
    <property type="term" value="P:cell chemotaxis"/>
    <property type="evidence" value="ECO:0007669"/>
    <property type="project" value="TreeGrafter"/>
</dbReference>
<keyword evidence="3 8" id="KW-1133">Transmembrane helix</keyword>
<dbReference type="GO" id="GO:0006955">
    <property type="term" value="P:immune response"/>
    <property type="evidence" value="ECO:0007669"/>
    <property type="project" value="TreeGrafter"/>
</dbReference>
<dbReference type="SUPFAM" id="SSF81321">
    <property type="entry name" value="Family A G protein-coupled receptor-like"/>
    <property type="match status" value="1"/>
</dbReference>
<gene>
    <name evidence="10" type="ORF">PODLI_1B009449</name>
</gene>
<evidence type="ECO:0000259" key="9">
    <source>
        <dbReference type="PROSITE" id="PS50262"/>
    </source>
</evidence>
<feature type="transmembrane region" description="Helical" evidence="8">
    <location>
        <begin position="72"/>
        <end position="93"/>
    </location>
</feature>
<dbReference type="GO" id="GO:0016493">
    <property type="term" value="F:C-C chemokine receptor activity"/>
    <property type="evidence" value="ECO:0007669"/>
    <property type="project" value="TreeGrafter"/>
</dbReference>
<dbReference type="PROSITE" id="PS50262">
    <property type="entry name" value="G_PROTEIN_RECEP_F1_2"/>
    <property type="match status" value="1"/>
</dbReference>
<evidence type="ECO:0000256" key="8">
    <source>
        <dbReference type="SAM" id="Phobius"/>
    </source>
</evidence>
<dbReference type="PANTHER" id="PTHR10489:SF735">
    <property type="entry name" value="C-C CHEMOKINE RECEPTOR TYPE 10"/>
    <property type="match status" value="1"/>
</dbReference>
<dbReference type="GO" id="GO:0019957">
    <property type="term" value="F:C-C chemokine binding"/>
    <property type="evidence" value="ECO:0007669"/>
    <property type="project" value="TreeGrafter"/>
</dbReference>
<evidence type="ECO:0000313" key="11">
    <source>
        <dbReference type="Proteomes" id="UP001178461"/>
    </source>
</evidence>
<name>A0AA35L5D6_9SAUR</name>
<keyword evidence="6 10" id="KW-0675">Receptor</keyword>
<dbReference type="Proteomes" id="UP001178461">
    <property type="component" value="Chromosome 13"/>
</dbReference>
<organism evidence="10 11">
    <name type="scientific">Podarcis lilfordi</name>
    <name type="common">Lilford's wall lizard</name>
    <dbReference type="NCBI Taxonomy" id="74358"/>
    <lineage>
        <taxon>Eukaryota</taxon>
        <taxon>Metazoa</taxon>
        <taxon>Chordata</taxon>
        <taxon>Craniata</taxon>
        <taxon>Vertebrata</taxon>
        <taxon>Euteleostomi</taxon>
        <taxon>Lepidosauria</taxon>
        <taxon>Squamata</taxon>
        <taxon>Bifurcata</taxon>
        <taxon>Unidentata</taxon>
        <taxon>Episquamata</taxon>
        <taxon>Laterata</taxon>
        <taxon>Lacertibaenia</taxon>
        <taxon>Lacertidae</taxon>
        <taxon>Podarcis</taxon>
    </lineage>
</organism>
<keyword evidence="5 8" id="KW-0472">Membrane</keyword>
<evidence type="ECO:0000256" key="1">
    <source>
        <dbReference type="ARBA" id="ARBA00004370"/>
    </source>
</evidence>
<sequence length="193" mass="20645">MALALPHFMYARVEDYGGVHLCRMADITAAVSLVQVALGFVLPFTVIAACYTAITCALLASLCAQSLKALRLILALVLVFLALQLPCALLTSLDMTALMGHQALSCKVILRRDLALLITSPLAAFSCFSAKHPGGHTANGCSAVSGVHLAAYRGDVTGLAWMMTWRSSQGNAVMRNLALPSLATHRIESYYYK</sequence>